<dbReference type="RefSeq" id="WP_274457220.1">
    <property type="nucleotide sequence ID" value="NZ_CP067097.1"/>
</dbReference>
<dbReference type="PANTHER" id="PTHR42781">
    <property type="entry name" value="SPERMIDINE/PUTRESCINE IMPORT ATP-BINDING PROTEIN POTA"/>
    <property type="match status" value="1"/>
</dbReference>
<keyword evidence="2" id="KW-0547">Nucleotide-binding</keyword>
<evidence type="ECO:0000313" key="5">
    <source>
        <dbReference type="EMBL" id="MDQ0191297.1"/>
    </source>
</evidence>
<dbReference type="PROSITE" id="PS00211">
    <property type="entry name" value="ABC_TRANSPORTER_1"/>
    <property type="match status" value="1"/>
</dbReference>
<dbReference type="PANTHER" id="PTHR42781:SF4">
    <property type="entry name" value="SPERMIDINE_PUTRESCINE IMPORT ATP-BINDING PROTEIN POTA"/>
    <property type="match status" value="1"/>
</dbReference>
<sequence>MLQLSLELPRKPFTISIQELTVETGSTLCLFGPSGSGKSSILSVIAGFETGCQSAYLAVNGRVLIDTSKHPRISCPPWRRNIAYMEQSARLFPHLTVEQNILYGTRRDVDRAWITTIIEATGLQQELRTHPSRLSGGMSQRVALARALATKPNVLLLDEPFSALDWLSRRSLQDLIREVRARFSMTIILVTHQFTEAQRLADHIALMDQGKILQVGSPRELIEQPASWRAAALVGYTSRIEAPDGASLWMHPDRVVMGHKPGLGTPIPVVVEDVTWHEGRQQVTLSVRPPWQASGTMEVNLPPTEAVQIGEPMEITVLSPRQQESSLADLAEPTNQLVW</sequence>
<dbReference type="SUPFAM" id="SSF52540">
    <property type="entry name" value="P-loop containing nucleoside triphosphate hydrolases"/>
    <property type="match status" value="1"/>
</dbReference>
<dbReference type="InterPro" id="IPR003593">
    <property type="entry name" value="AAA+_ATPase"/>
</dbReference>
<proteinExistence type="predicted"/>
<protein>
    <submittedName>
        <fullName evidence="5">ABC-type Fe3+/spermidine/putrescine transport system ATPase subunit</fullName>
    </submittedName>
</protein>
<reference evidence="5 6" key="1">
    <citation type="submission" date="2023-07" db="EMBL/GenBank/DDBJ databases">
        <title>Genomic Encyclopedia of Type Strains, Phase IV (KMG-IV): sequencing the most valuable type-strain genomes for metagenomic binning, comparative biology and taxonomic classification.</title>
        <authorList>
            <person name="Goeker M."/>
        </authorList>
    </citation>
    <scope>NUCLEOTIDE SEQUENCE [LARGE SCALE GENOMIC DNA]</scope>
    <source>
        <strain evidence="5 6">DSM 4006</strain>
    </source>
</reference>
<dbReference type="SMART" id="SM00382">
    <property type="entry name" value="AAA"/>
    <property type="match status" value="1"/>
</dbReference>
<dbReference type="InterPro" id="IPR050093">
    <property type="entry name" value="ABC_SmlMolc_Importer"/>
</dbReference>
<dbReference type="Proteomes" id="UP001232973">
    <property type="component" value="Unassembled WGS sequence"/>
</dbReference>
<evidence type="ECO:0000313" key="6">
    <source>
        <dbReference type="Proteomes" id="UP001232973"/>
    </source>
</evidence>
<keyword evidence="6" id="KW-1185">Reference proteome</keyword>
<accession>A0ABT9XM44</accession>
<feature type="domain" description="ABC transporter" evidence="4">
    <location>
        <begin position="2"/>
        <end position="234"/>
    </location>
</feature>
<dbReference type="Gene3D" id="3.40.50.300">
    <property type="entry name" value="P-loop containing nucleotide triphosphate hydrolases"/>
    <property type="match status" value="1"/>
</dbReference>
<dbReference type="InterPro" id="IPR027417">
    <property type="entry name" value="P-loop_NTPase"/>
</dbReference>
<dbReference type="InterPro" id="IPR003439">
    <property type="entry name" value="ABC_transporter-like_ATP-bd"/>
</dbReference>
<gene>
    <name evidence="5" type="ORF">J2S03_003167</name>
</gene>
<evidence type="ECO:0000256" key="3">
    <source>
        <dbReference type="ARBA" id="ARBA00022840"/>
    </source>
</evidence>
<dbReference type="PROSITE" id="PS50893">
    <property type="entry name" value="ABC_TRANSPORTER_2"/>
    <property type="match status" value="1"/>
</dbReference>
<evidence type="ECO:0000256" key="2">
    <source>
        <dbReference type="ARBA" id="ARBA00022741"/>
    </source>
</evidence>
<evidence type="ECO:0000256" key="1">
    <source>
        <dbReference type="ARBA" id="ARBA00022448"/>
    </source>
</evidence>
<comment type="caution">
    <text evidence="5">The sequence shown here is derived from an EMBL/GenBank/DDBJ whole genome shotgun (WGS) entry which is preliminary data.</text>
</comment>
<organism evidence="5 6">
    <name type="scientific">Alicyclobacillus cycloheptanicus</name>
    <dbReference type="NCBI Taxonomy" id="1457"/>
    <lineage>
        <taxon>Bacteria</taxon>
        <taxon>Bacillati</taxon>
        <taxon>Bacillota</taxon>
        <taxon>Bacilli</taxon>
        <taxon>Bacillales</taxon>
        <taxon>Alicyclobacillaceae</taxon>
        <taxon>Alicyclobacillus</taxon>
    </lineage>
</organism>
<dbReference type="InterPro" id="IPR017871">
    <property type="entry name" value="ABC_transporter-like_CS"/>
</dbReference>
<name>A0ABT9XM44_9BACL</name>
<dbReference type="Pfam" id="PF00005">
    <property type="entry name" value="ABC_tran"/>
    <property type="match status" value="1"/>
</dbReference>
<dbReference type="EMBL" id="JAUSTP010000037">
    <property type="protein sequence ID" value="MDQ0191297.1"/>
    <property type="molecule type" value="Genomic_DNA"/>
</dbReference>
<evidence type="ECO:0000259" key="4">
    <source>
        <dbReference type="PROSITE" id="PS50893"/>
    </source>
</evidence>
<keyword evidence="3" id="KW-0067">ATP-binding</keyword>
<keyword evidence="1" id="KW-0813">Transport</keyword>